<evidence type="ECO:0000313" key="2">
    <source>
        <dbReference type="Proteomes" id="UP000233551"/>
    </source>
</evidence>
<evidence type="ECO:0000313" key="1">
    <source>
        <dbReference type="EMBL" id="PKI77257.1"/>
    </source>
</evidence>
<gene>
    <name evidence="1" type="ORF">CRG98_002378</name>
</gene>
<dbReference type="Proteomes" id="UP000233551">
    <property type="component" value="Unassembled WGS sequence"/>
</dbReference>
<dbReference type="AlphaFoldDB" id="A0A2I0L985"/>
<reference evidence="1 2" key="1">
    <citation type="submission" date="2017-11" db="EMBL/GenBank/DDBJ databases">
        <title>De-novo sequencing of pomegranate (Punica granatum L.) genome.</title>
        <authorList>
            <person name="Akparov Z."/>
            <person name="Amiraslanov A."/>
            <person name="Hajiyeva S."/>
            <person name="Abbasov M."/>
            <person name="Kaur K."/>
            <person name="Hamwieh A."/>
            <person name="Solovyev V."/>
            <person name="Salamov A."/>
            <person name="Braich B."/>
            <person name="Kosarev P."/>
            <person name="Mahmoud A."/>
            <person name="Hajiyev E."/>
            <person name="Babayeva S."/>
            <person name="Izzatullayeva V."/>
            <person name="Mammadov A."/>
            <person name="Mammadov A."/>
            <person name="Sharifova S."/>
            <person name="Ojaghi J."/>
            <person name="Eynullazada K."/>
            <person name="Bayramov B."/>
            <person name="Abdulazimova A."/>
            <person name="Shahmuradov I."/>
        </authorList>
    </citation>
    <scope>NUCLEOTIDE SEQUENCE [LARGE SCALE GENOMIC DNA]</scope>
    <source>
        <strain evidence="2">cv. AG2017</strain>
        <tissue evidence="1">Leaf</tissue>
    </source>
</reference>
<keyword evidence="2" id="KW-1185">Reference proteome</keyword>
<protein>
    <submittedName>
        <fullName evidence="1">Uncharacterized protein</fullName>
    </submittedName>
</protein>
<sequence>MVTPFFVFQACSRRGMMAFESGGLKPKGLGCLGREPWTLESITFQRGRFQDSYDPLVVGCLAVAGEVDGADQLKHLRARGKSHSHHSLHHTGLCERHSGDASSYSPPLRSTLLLLLLVILWLFIPAPPPSLPISSFVRATPLVYFPASNPSLLFARFDSTA</sequence>
<accession>A0A2I0L985</accession>
<dbReference type="EMBL" id="PGOL01000099">
    <property type="protein sequence ID" value="PKI77257.1"/>
    <property type="molecule type" value="Genomic_DNA"/>
</dbReference>
<organism evidence="1 2">
    <name type="scientific">Punica granatum</name>
    <name type="common">Pomegranate</name>
    <dbReference type="NCBI Taxonomy" id="22663"/>
    <lineage>
        <taxon>Eukaryota</taxon>
        <taxon>Viridiplantae</taxon>
        <taxon>Streptophyta</taxon>
        <taxon>Embryophyta</taxon>
        <taxon>Tracheophyta</taxon>
        <taxon>Spermatophyta</taxon>
        <taxon>Magnoliopsida</taxon>
        <taxon>eudicotyledons</taxon>
        <taxon>Gunneridae</taxon>
        <taxon>Pentapetalae</taxon>
        <taxon>rosids</taxon>
        <taxon>malvids</taxon>
        <taxon>Myrtales</taxon>
        <taxon>Lythraceae</taxon>
        <taxon>Punica</taxon>
    </lineage>
</organism>
<name>A0A2I0L985_PUNGR</name>
<proteinExistence type="predicted"/>
<comment type="caution">
    <text evidence="1">The sequence shown here is derived from an EMBL/GenBank/DDBJ whole genome shotgun (WGS) entry which is preliminary data.</text>
</comment>